<dbReference type="GO" id="GO:0005615">
    <property type="term" value="C:extracellular space"/>
    <property type="evidence" value="ECO:0007669"/>
    <property type="project" value="TreeGrafter"/>
</dbReference>
<keyword evidence="5" id="KW-0839">Vasoconstrictor</keyword>
<evidence type="ECO:0000256" key="1">
    <source>
        <dbReference type="ARBA" id="ARBA00004613"/>
    </source>
</evidence>
<keyword evidence="6" id="KW-0732">Signal</keyword>
<reference evidence="8" key="3">
    <citation type="submission" date="2025-09" db="UniProtKB">
        <authorList>
            <consortium name="Ensembl"/>
        </authorList>
    </citation>
    <scope>IDENTIFICATION</scope>
</reference>
<evidence type="ECO:0000256" key="4">
    <source>
        <dbReference type="ARBA" id="ARBA00022858"/>
    </source>
</evidence>
<dbReference type="AlphaFoldDB" id="A0A8C5ETP2"/>
<dbReference type="SMART" id="SM00272">
    <property type="entry name" value="END"/>
    <property type="match status" value="2"/>
</dbReference>
<evidence type="ECO:0000313" key="9">
    <source>
        <dbReference type="Proteomes" id="UP000694680"/>
    </source>
</evidence>
<comment type="similarity">
    <text evidence="2">Belongs to the endothelin/sarafotoxin family.</text>
</comment>
<dbReference type="GO" id="GO:0005179">
    <property type="term" value="F:hormone activity"/>
    <property type="evidence" value="ECO:0007669"/>
    <property type="project" value="TreeGrafter"/>
</dbReference>
<evidence type="ECO:0000259" key="7">
    <source>
        <dbReference type="SMART" id="SM00272"/>
    </source>
</evidence>
<evidence type="ECO:0000256" key="3">
    <source>
        <dbReference type="ARBA" id="ARBA00022525"/>
    </source>
</evidence>
<dbReference type="InterPro" id="IPR019764">
    <property type="entry name" value="Endothelin_toxin_CS"/>
</dbReference>
<feature type="signal peptide" evidence="6">
    <location>
        <begin position="1"/>
        <end position="21"/>
    </location>
</feature>
<dbReference type="GO" id="GO:0019229">
    <property type="term" value="P:regulation of vasoconstriction"/>
    <property type="evidence" value="ECO:0007669"/>
    <property type="project" value="InterPro"/>
</dbReference>
<comment type="subcellular location">
    <subcellularLocation>
        <location evidence="1">Secreted</location>
    </subcellularLocation>
</comment>
<gene>
    <name evidence="8" type="primary">edn2</name>
</gene>
<accession>A0A8C5ETP2</accession>
<dbReference type="OrthoDB" id="8873756at2759"/>
<sequence>MASLKIFTLFIMCAALQEGFGLPLSDQPETETHAPSKRHVRTKRCSCNNWEDKECIYFCHLDIIWINTPSKLLPYGLGSPSSRRRRSVDRCECLNSADAACHGFCRKSSDDEKNGILSQFSKSPKEESRRMLETLRDVVKSNIAIGKKALRLRRRTPLELGKEKE</sequence>
<dbReference type="InterPro" id="IPR020475">
    <property type="entry name" value="Endothelin"/>
</dbReference>
<keyword evidence="9" id="KW-1185">Reference proteome</keyword>
<reference evidence="8" key="1">
    <citation type="submission" date="2020-06" db="EMBL/GenBank/DDBJ databases">
        <authorList>
            <consortium name="Wellcome Sanger Institute Data Sharing"/>
        </authorList>
    </citation>
    <scope>NUCLEOTIDE SEQUENCE [LARGE SCALE GENOMIC DNA]</scope>
</reference>
<evidence type="ECO:0000256" key="5">
    <source>
        <dbReference type="ARBA" id="ARBA00023322"/>
    </source>
</evidence>
<evidence type="ECO:0000256" key="6">
    <source>
        <dbReference type="SAM" id="SignalP"/>
    </source>
</evidence>
<dbReference type="Proteomes" id="UP000694680">
    <property type="component" value="Chromosome 11"/>
</dbReference>
<proteinExistence type="inferred from homology"/>
<dbReference type="Ensembl" id="ENSGWIT00000029244.1">
    <property type="protein sequence ID" value="ENSGWIP00000026770.1"/>
    <property type="gene ID" value="ENSGWIG00000014041.1"/>
</dbReference>
<evidence type="ECO:0000313" key="8">
    <source>
        <dbReference type="Ensembl" id="ENSGWIP00000026770.1"/>
    </source>
</evidence>
<keyword evidence="3" id="KW-0964">Secreted</keyword>
<evidence type="ECO:0000256" key="2">
    <source>
        <dbReference type="ARBA" id="ARBA00010959"/>
    </source>
</evidence>
<dbReference type="GO" id="GO:0014826">
    <property type="term" value="P:vein smooth muscle contraction"/>
    <property type="evidence" value="ECO:0007669"/>
    <property type="project" value="TreeGrafter"/>
</dbReference>
<dbReference type="PANTHER" id="PTHR13874:SF9">
    <property type="entry name" value="ENDOTHELIN-2"/>
    <property type="match status" value="1"/>
</dbReference>
<dbReference type="GO" id="GO:0003100">
    <property type="term" value="P:regulation of systemic arterial blood pressure by endothelin"/>
    <property type="evidence" value="ECO:0007669"/>
    <property type="project" value="TreeGrafter"/>
</dbReference>
<dbReference type="GO" id="GO:0031708">
    <property type="term" value="F:endothelin B receptor binding"/>
    <property type="evidence" value="ECO:0007669"/>
    <property type="project" value="TreeGrafter"/>
</dbReference>
<reference evidence="8" key="2">
    <citation type="submission" date="2025-08" db="UniProtKB">
        <authorList>
            <consortium name="Ensembl"/>
        </authorList>
    </citation>
    <scope>IDENTIFICATION</scope>
</reference>
<dbReference type="PRINTS" id="PR00365">
    <property type="entry name" value="ENDOTHELIN"/>
</dbReference>
<dbReference type="InterPro" id="IPR001928">
    <property type="entry name" value="Endothln-like_toxin"/>
</dbReference>
<dbReference type="PANTHER" id="PTHR13874">
    <property type="entry name" value="ENDOTHELIN"/>
    <property type="match status" value="1"/>
</dbReference>
<feature type="chain" id="PRO_5034595744" evidence="6">
    <location>
        <begin position="22"/>
        <end position="165"/>
    </location>
</feature>
<name>A0A8C5ETP2_GOUWI</name>
<dbReference type="PROSITE" id="PS00270">
    <property type="entry name" value="ENDOTHELIN"/>
    <property type="match status" value="2"/>
</dbReference>
<feature type="domain" description="Endothelin-like toxin" evidence="7">
    <location>
        <begin position="90"/>
        <end position="111"/>
    </location>
</feature>
<feature type="domain" description="Endothelin-like toxin" evidence="7">
    <location>
        <begin position="44"/>
        <end position="65"/>
    </location>
</feature>
<protein>
    <submittedName>
        <fullName evidence="8">Endothelin-2-like</fullName>
    </submittedName>
</protein>
<keyword evidence="4" id="KW-0838">Vasoactive</keyword>
<organism evidence="8 9">
    <name type="scientific">Gouania willdenowi</name>
    <name type="common">Blunt-snouted clingfish</name>
    <name type="synonym">Lepadogaster willdenowi</name>
    <dbReference type="NCBI Taxonomy" id="441366"/>
    <lineage>
        <taxon>Eukaryota</taxon>
        <taxon>Metazoa</taxon>
        <taxon>Chordata</taxon>
        <taxon>Craniata</taxon>
        <taxon>Vertebrata</taxon>
        <taxon>Euteleostomi</taxon>
        <taxon>Actinopterygii</taxon>
        <taxon>Neopterygii</taxon>
        <taxon>Teleostei</taxon>
        <taxon>Neoteleostei</taxon>
        <taxon>Acanthomorphata</taxon>
        <taxon>Ovalentaria</taxon>
        <taxon>Blenniimorphae</taxon>
        <taxon>Blenniiformes</taxon>
        <taxon>Gobiesocoidei</taxon>
        <taxon>Gobiesocidae</taxon>
        <taxon>Gobiesocinae</taxon>
        <taxon>Gouania</taxon>
    </lineage>
</organism>
<dbReference type="GO" id="GO:0006874">
    <property type="term" value="P:intracellular calcium ion homeostasis"/>
    <property type="evidence" value="ECO:0007669"/>
    <property type="project" value="TreeGrafter"/>
</dbReference>
<dbReference type="Pfam" id="PF00322">
    <property type="entry name" value="Endothelin"/>
    <property type="match status" value="1"/>
</dbReference>